<dbReference type="Gene3D" id="1.10.287.130">
    <property type="match status" value="1"/>
</dbReference>
<dbReference type="SMART" id="SM00448">
    <property type="entry name" value="REC"/>
    <property type="match status" value="1"/>
</dbReference>
<dbReference type="CDD" id="cd00082">
    <property type="entry name" value="HisKA"/>
    <property type="match status" value="1"/>
</dbReference>
<dbReference type="Pfam" id="PF02518">
    <property type="entry name" value="HATPase_c"/>
    <property type="match status" value="1"/>
</dbReference>
<dbReference type="PANTHER" id="PTHR43547:SF2">
    <property type="entry name" value="HYBRID SIGNAL TRANSDUCTION HISTIDINE KINASE C"/>
    <property type="match status" value="1"/>
</dbReference>
<dbReference type="InterPro" id="IPR011123">
    <property type="entry name" value="Y_Y_Y"/>
</dbReference>
<keyword evidence="5" id="KW-0547">Nucleotide-binding</keyword>
<dbReference type="GO" id="GO:0043565">
    <property type="term" value="F:sequence-specific DNA binding"/>
    <property type="evidence" value="ECO:0007669"/>
    <property type="project" value="InterPro"/>
</dbReference>
<evidence type="ECO:0000256" key="12">
    <source>
        <dbReference type="PROSITE-ProRule" id="PRU00169"/>
    </source>
</evidence>
<keyword evidence="7" id="KW-0067">ATP-binding</keyword>
<keyword evidence="3 12" id="KW-0597">Phosphoprotein</keyword>
<dbReference type="InterPro" id="IPR001789">
    <property type="entry name" value="Sig_transdc_resp-reg_receiver"/>
</dbReference>
<dbReference type="EC" id="2.7.13.3" evidence="2"/>
<dbReference type="Pfam" id="PF00512">
    <property type="entry name" value="HisKA"/>
    <property type="match status" value="1"/>
</dbReference>
<dbReference type="InterPro" id="IPR036890">
    <property type="entry name" value="HATPase_C_sf"/>
</dbReference>
<keyword evidence="10" id="KW-0238">DNA-binding</keyword>
<organism evidence="17 18">
    <name type="scientific">Algoriphagus chordae</name>
    <dbReference type="NCBI Taxonomy" id="237019"/>
    <lineage>
        <taxon>Bacteria</taxon>
        <taxon>Pseudomonadati</taxon>
        <taxon>Bacteroidota</taxon>
        <taxon>Cytophagia</taxon>
        <taxon>Cytophagales</taxon>
        <taxon>Cyclobacteriaceae</taxon>
        <taxon>Algoriphagus</taxon>
    </lineage>
</organism>
<dbReference type="InterPro" id="IPR003594">
    <property type="entry name" value="HATPase_dom"/>
</dbReference>
<feature type="transmembrane region" description="Helical" evidence="13">
    <location>
        <begin position="45"/>
        <end position="63"/>
    </location>
</feature>
<dbReference type="PROSITE" id="PS01124">
    <property type="entry name" value="HTH_ARAC_FAMILY_2"/>
    <property type="match status" value="1"/>
</dbReference>
<comment type="caution">
    <text evidence="17">The sequence shown here is derived from an EMBL/GenBank/DDBJ whole genome shotgun (WGS) entry which is preliminary data.</text>
</comment>
<dbReference type="EMBL" id="QKZT01000002">
    <property type="protein sequence ID" value="PZX56794.1"/>
    <property type="molecule type" value="Genomic_DNA"/>
</dbReference>
<feature type="transmembrane region" description="Helical" evidence="13">
    <location>
        <begin position="840"/>
        <end position="860"/>
    </location>
</feature>
<dbReference type="InterPro" id="IPR018062">
    <property type="entry name" value="HTH_AraC-typ_CS"/>
</dbReference>
<comment type="catalytic activity">
    <reaction evidence="1">
        <text>ATP + protein L-histidine = ADP + protein N-phospho-L-histidine.</text>
        <dbReference type="EC" id="2.7.13.3"/>
    </reaction>
</comment>
<accession>A0A2W7R8Q9</accession>
<dbReference type="GO" id="GO:0003700">
    <property type="term" value="F:DNA-binding transcription factor activity"/>
    <property type="evidence" value="ECO:0007669"/>
    <property type="project" value="InterPro"/>
</dbReference>
<dbReference type="InterPro" id="IPR003661">
    <property type="entry name" value="HisK_dim/P_dom"/>
</dbReference>
<dbReference type="Pfam" id="PF12833">
    <property type="entry name" value="HTH_18"/>
    <property type="match status" value="1"/>
</dbReference>
<evidence type="ECO:0000256" key="4">
    <source>
        <dbReference type="ARBA" id="ARBA00022679"/>
    </source>
</evidence>
<evidence type="ECO:0000256" key="1">
    <source>
        <dbReference type="ARBA" id="ARBA00000085"/>
    </source>
</evidence>
<dbReference type="PRINTS" id="PR00344">
    <property type="entry name" value="BCTRLSENSOR"/>
</dbReference>
<keyword evidence="18" id="KW-1185">Reference proteome</keyword>
<evidence type="ECO:0000256" key="10">
    <source>
        <dbReference type="ARBA" id="ARBA00023125"/>
    </source>
</evidence>
<dbReference type="InterPro" id="IPR036097">
    <property type="entry name" value="HisK_dim/P_sf"/>
</dbReference>
<dbReference type="FunFam" id="1.10.287.130:FF:000034">
    <property type="entry name" value="Two-component system sensor histidine kinase/response regulator"/>
    <property type="match status" value="1"/>
</dbReference>
<dbReference type="InterPro" id="IPR009057">
    <property type="entry name" value="Homeodomain-like_sf"/>
</dbReference>
<keyword evidence="13" id="KW-0472">Membrane</keyword>
<evidence type="ECO:0000256" key="8">
    <source>
        <dbReference type="ARBA" id="ARBA00023012"/>
    </source>
</evidence>
<evidence type="ECO:0000313" key="17">
    <source>
        <dbReference type="EMBL" id="PZX56794.1"/>
    </source>
</evidence>
<evidence type="ECO:0000256" key="3">
    <source>
        <dbReference type="ARBA" id="ARBA00022553"/>
    </source>
</evidence>
<dbReference type="SMART" id="SM00388">
    <property type="entry name" value="HisKA"/>
    <property type="match status" value="1"/>
</dbReference>
<evidence type="ECO:0000256" key="11">
    <source>
        <dbReference type="ARBA" id="ARBA00023163"/>
    </source>
</evidence>
<feature type="domain" description="Histidine kinase" evidence="15">
    <location>
        <begin position="893"/>
        <end position="1112"/>
    </location>
</feature>
<dbReference type="Gene3D" id="1.10.10.60">
    <property type="entry name" value="Homeodomain-like"/>
    <property type="match status" value="2"/>
</dbReference>
<sequence>MTFEESINNPNYDQDCMRYESISKIEFVSKRILNIGRCSRKRKTFWVLLLYFFFFIRCSFAQVQDSFNFFTHLPTSDGFSLNPVNSIAQDEMGMIWLGTRNGLMKYNGHDLAVVRRDIGNVEELRINDIYAIALDSTGVWMGTKRGLSHFDPMLEKSHDFNAGEKLSISSSFVYDVMRVNASEVWVATRESLHVLNEDKKEIKVYKHLENEVTSLSSSFITTIYKGKNGEVWLGTQDGLNKAIRDKNDQLTFKSFSPKASDKQFNGNFEITCLAEDLIGNLWIGTKHGLFYYRVHEEIFERYGDKKGEGQLTNQEVSVITFDHKNRLWVGTYDGVNVLDNNHKLLAQIRHDSRNPNSLKGKDVKALFTDRDGGIWISTYFGGINYWSEKQLNFERIQEHFGTQLGYNVVSSFMEDNNTNIYIGTEGTGINVMEVGDQGFKKINKLADGNFIGSVKDMLYEDSRKVWVATFNRGLIHYDLRNGNFEEYRYDPKLNKSNSLLTNQLLELEQASDGKIWIGTLNKGLSLLDPKSKDFQHFSAGQVPAIPNNNVRVVTETQSGDLYVGTGKGVCFLTKSSYEQALFNFQTLKMEDGRESDLYVHDIVESMKGNKIWVAANDFGLFYIEENQLIHLEIPKITSVFAISEASDGKLWLSTEEGVVMYNPVSGNHRIFDSKDGVQPNEFNRRAKLFTSSGRVLFGGASGVTSFYPSKLEVENATAPKVVLTQFYISDRQIRVGDDTNILDKSIAYSKEITLDYDENIFSIHFSMPNYLNPDKNTYFYRLKGLEDEWVRTSNPFVSYTIQRGGDYVFEVKGVNKDGIESAEITSLIINIKSAPWLTGWAYFLYSVIILSGLLVVIFFFRSRLRLQHQLEMESREFENQKELNQQKLQFFTNISHEFRTPLTLISAPLDKLISEYKGPSGVFRQLQVIKKNTDHLFKLINELMDFRKLENKQMRLQAAEGNIVKFTKEIFLSFTQQAKLYELDYQFFTTHEQINVYFDRDKLEKVLYNLISNAFKYTPSGGKIEVSVMLVENKVEVHVKDSGTGIAAEYLDKIFDRFYEVPSQGNKSKFKKGSGIGLAIAKNVIELHKGQLKVWSEEGRGSDFVMELSLGRDNFSDDEVIESFFSSEEISNYILPESLDDANLLLDTEERNNRLEDAPKILIVEDNQEIGTFIQSILSKTYRTVLIENGALGYQEAISAQPDLIISDVMMPVMDGIEFCEKVKSDLRTSHIPFILLTARTSLVYKYDGLESGADEFLSKPFDFRELLLKCRNILATHEKLRKKIGEAGEFISSDVSVNSRDEEMMKNAIQIIKDNITNEFFDIQYLTEELGISRSLLFTKFKAWTNQTPKDFILTVKMKKAASLLEQHKTNISEVGYIVGFKDPNYFSKAFKKHYGLSPKAYSERFKEELGLD</sequence>
<evidence type="ECO:0000259" key="15">
    <source>
        <dbReference type="PROSITE" id="PS50109"/>
    </source>
</evidence>
<dbReference type="PROSITE" id="PS50109">
    <property type="entry name" value="HIS_KIN"/>
    <property type="match status" value="1"/>
</dbReference>
<dbReference type="SUPFAM" id="SSF52172">
    <property type="entry name" value="CheY-like"/>
    <property type="match status" value="1"/>
</dbReference>
<dbReference type="PANTHER" id="PTHR43547">
    <property type="entry name" value="TWO-COMPONENT HISTIDINE KINASE"/>
    <property type="match status" value="1"/>
</dbReference>
<feature type="domain" description="Response regulatory" evidence="16">
    <location>
        <begin position="1160"/>
        <end position="1275"/>
    </location>
</feature>
<dbReference type="GO" id="GO:0000155">
    <property type="term" value="F:phosphorelay sensor kinase activity"/>
    <property type="evidence" value="ECO:0007669"/>
    <property type="project" value="InterPro"/>
</dbReference>
<evidence type="ECO:0000256" key="6">
    <source>
        <dbReference type="ARBA" id="ARBA00022777"/>
    </source>
</evidence>
<evidence type="ECO:0000313" key="18">
    <source>
        <dbReference type="Proteomes" id="UP000248882"/>
    </source>
</evidence>
<dbReference type="CDD" id="cd17574">
    <property type="entry name" value="REC_OmpR"/>
    <property type="match status" value="1"/>
</dbReference>
<dbReference type="Gene3D" id="2.130.10.10">
    <property type="entry name" value="YVTN repeat-like/Quinoprotein amine dehydrogenase"/>
    <property type="match status" value="4"/>
</dbReference>
<dbReference type="Pfam" id="PF07495">
    <property type="entry name" value="Y_Y_Y"/>
    <property type="match status" value="1"/>
</dbReference>
<dbReference type="SUPFAM" id="SSF47384">
    <property type="entry name" value="Homodimeric domain of signal transducing histidine kinase"/>
    <property type="match status" value="1"/>
</dbReference>
<keyword evidence="13" id="KW-0812">Transmembrane</keyword>
<keyword evidence="4" id="KW-0808">Transferase</keyword>
<dbReference type="SMART" id="SM00387">
    <property type="entry name" value="HATPase_c"/>
    <property type="match status" value="1"/>
</dbReference>
<dbReference type="SUPFAM" id="SSF55874">
    <property type="entry name" value="ATPase domain of HSP90 chaperone/DNA topoisomerase II/histidine kinase"/>
    <property type="match status" value="1"/>
</dbReference>
<keyword evidence="6 17" id="KW-0418">Kinase</keyword>
<reference evidence="17 18" key="1">
    <citation type="submission" date="2018-06" db="EMBL/GenBank/DDBJ databases">
        <title>Genomic Encyclopedia of Archaeal and Bacterial Type Strains, Phase II (KMG-II): from individual species to whole genera.</title>
        <authorList>
            <person name="Goeker M."/>
        </authorList>
    </citation>
    <scope>NUCLEOTIDE SEQUENCE [LARGE SCALE GENOMIC DNA]</scope>
    <source>
        <strain evidence="17 18">DSM 19830</strain>
    </source>
</reference>
<dbReference type="InterPro" id="IPR018060">
    <property type="entry name" value="HTH_AraC"/>
</dbReference>
<dbReference type="InterPro" id="IPR011110">
    <property type="entry name" value="Reg_prop"/>
</dbReference>
<name>A0A2W7R8Q9_9BACT</name>
<evidence type="ECO:0000256" key="9">
    <source>
        <dbReference type="ARBA" id="ARBA00023015"/>
    </source>
</evidence>
<dbReference type="Gene3D" id="3.40.50.2300">
    <property type="match status" value="1"/>
</dbReference>
<evidence type="ECO:0000256" key="5">
    <source>
        <dbReference type="ARBA" id="ARBA00022741"/>
    </source>
</evidence>
<evidence type="ECO:0000256" key="7">
    <source>
        <dbReference type="ARBA" id="ARBA00022840"/>
    </source>
</evidence>
<dbReference type="InterPro" id="IPR015943">
    <property type="entry name" value="WD40/YVTN_repeat-like_dom_sf"/>
</dbReference>
<proteinExistence type="predicted"/>
<feature type="modified residue" description="4-aspartylphosphate" evidence="12">
    <location>
        <position position="1208"/>
    </location>
</feature>
<protein>
    <recommendedName>
        <fullName evidence="2">histidine kinase</fullName>
        <ecNumber evidence="2">2.7.13.3</ecNumber>
    </recommendedName>
</protein>
<evidence type="ECO:0000256" key="13">
    <source>
        <dbReference type="SAM" id="Phobius"/>
    </source>
</evidence>
<keyword evidence="9" id="KW-0805">Transcription regulation</keyword>
<keyword evidence="11" id="KW-0804">Transcription</keyword>
<dbReference type="SMART" id="SM00342">
    <property type="entry name" value="HTH_ARAC"/>
    <property type="match status" value="1"/>
</dbReference>
<evidence type="ECO:0000259" key="16">
    <source>
        <dbReference type="PROSITE" id="PS50110"/>
    </source>
</evidence>
<evidence type="ECO:0000256" key="2">
    <source>
        <dbReference type="ARBA" id="ARBA00012438"/>
    </source>
</evidence>
<feature type="domain" description="HTH araC/xylS-type" evidence="14">
    <location>
        <begin position="1307"/>
        <end position="1406"/>
    </location>
</feature>
<dbReference type="Pfam" id="PF00072">
    <property type="entry name" value="Response_reg"/>
    <property type="match status" value="1"/>
</dbReference>
<dbReference type="SUPFAM" id="SSF46689">
    <property type="entry name" value="Homeodomain-like"/>
    <property type="match status" value="1"/>
</dbReference>
<dbReference type="GO" id="GO:0005524">
    <property type="term" value="F:ATP binding"/>
    <property type="evidence" value="ECO:0007669"/>
    <property type="project" value="UniProtKB-KW"/>
</dbReference>
<dbReference type="Gene3D" id="3.30.565.10">
    <property type="entry name" value="Histidine kinase-like ATPase, C-terminal domain"/>
    <property type="match status" value="1"/>
</dbReference>
<dbReference type="Proteomes" id="UP000248882">
    <property type="component" value="Unassembled WGS sequence"/>
</dbReference>
<dbReference type="InterPro" id="IPR004358">
    <property type="entry name" value="Sig_transdc_His_kin-like_C"/>
</dbReference>
<keyword evidence="8" id="KW-0902">Two-component regulatory system</keyword>
<dbReference type="PROSITE" id="PS00041">
    <property type="entry name" value="HTH_ARAC_FAMILY_1"/>
    <property type="match status" value="1"/>
</dbReference>
<dbReference type="FunFam" id="3.30.565.10:FF:000037">
    <property type="entry name" value="Hybrid sensor histidine kinase/response regulator"/>
    <property type="match status" value="1"/>
</dbReference>
<dbReference type="InterPro" id="IPR005467">
    <property type="entry name" value="His_kinase_dom"/>
</dbReference>
<dbReference type="Pfam" id="PF07494">
    <property type="entry name" value="Reg_prop"/>
    <property type="match status" value="2"/>
</dbReference>
<dbReference type="Gene3D" id="2.60.40.10">
    <property type="entry name" value="Immunoglobulins"/>
    <property type="match status" value="1"/>
</dbReference>
<dbReference type="InterPro" id="IPR013783">
    <property type="entry name" value="Ig-like_fold"/>
</dbReference>
<dbReference type="PROSITE" id="PS50110">
    <property type="entry name" value="RESPONSE_REGULATORY"/>
    <property type="match status" value="1"/>
</dbReference>
<evidence type="ECO:0000259" key="14">
    <source>
        <dbReference type="PROSITE" id="PS01124"/>
    </source>
</evidence>
<dbReference type="SUPFAM" id="SSF63829">
    <property type="entry name" value="Calcium-dependent phosphotriesterase"/>
    <property type="match status" value="2"/>
</dbReference>
<dbReference type="InterPro" id="IPR011006">
    <property type="entry name" value="CheY-like_superfamily"/>
</dbReference>
<keyword evidence="13" id="KW-1133">Transmembrane helix</keyword>
<gene>
    <name evidence="17" type="ORF">LV85_00727</name>
</gene>